<dbReference type="Pfam" id="PF04002">
    <property type="entry name" value="RadC"/>
    <property type="match status" value="1"/>
</dbReference>
<proteinExistence type="predicted"/>
<dbReference type="AlphaFoldDB" id="A0A4V0NF13"/>
<evidence type="ECO:0000313" key="8">
    <source>
        <dbReference type="Proteomes" id="UP000295497"/>
    </source>
</evidence>
<accession>A0A4V0NF13</accession>
<organism evidence="7 8">
    <name type="scientific">Sorangium cellulosum</name>
    <name type="common">Polyangium cellulosum</name>
    <dbReference type="NCBI Taxonomy" id="56"/>
    <lineage>
        <taxon>Bacteria</taxon>
        <taxon>Pseudomonadati</taxon>
        <taxon>Myxococcota</taxon>
        <taxon>Polyangia</taxon>
        <taxon>Polyangiales</taxon>
        <taxon>Polyangiaceae</taxon>
        <taxon>Sorangium</taxon>
    </lineage>
</organism>
<dbReference type="EMBL" id="CP012672">
    <property type="protein sequence ID" value="AUX28072.1"/>
    <property type="molecule type" value="Genomic_DNA"/>
</dbReference>
<dbReference type="Proteomes" id="UP000295497">
    <property type="component" value="Chromosome"/>
</dbReference>
<dbReference type="GO" id="GO:0046872">
    <property type="term" value="F:metal ion binding"/>
    <property type="evidence" value="ECO:0007669"/>
    <property type="project" value="UniProtKB-KW"/>
</dbReference>
<dbReference type="InterPro" id="IPR001405">
    <property type="entry name" value="UPF0758"/>
</dbReference>
<dbReference type="PROSITE" id="PS01302">
    <property type="entry name" value="UPF0758"/>
    <property type="match status" value="1"/>
</dbReference>
<reference evidence="7 8" key="1">
    <citation type="submission" date="2015-09" db="EMBL/GenBank/DDBJ databases">
        <title>Sorangium comparison.</title>
        <authorList>
            <person name="Zaburannyi N."/>
            <person name="Bunk B."/>
            <person name="Overmann J."/>
            <person name="Mueller R."/>
        </authorList>
    </citation>
    <scope>NUCLEOTIDE SEQUENCE [LARGE SCALE GENOMIC DNA]</scope>
    <source>
        <strain evidence="7 8">So ce836</strain>
    </source>
</reference>
<dbReference type="PANTHER" id="PTHR30471:SF3">
    <property type="entry name" value="UPF0758 PROTEIN YEES-RELATED"/>
    <property type="match status" value="1"/>
</dbReference>
<dbReference type="GO" id="GO:0006508">
    <property type="term" value="P:proteolysis"/>
    <property type="evidence" value="ECO:0007669"/>
    <property type="project" value="UniProtKB-KW"/>
</dbReference>
<keyword evidence="3" id="KW-0378">Hydrolase</keyword>
<dbReference type="InterPro" id="IPR037518">
    <property type="entry name" value="MPN"/>
</dbReference>
<evidence type="ECO:0000313" key="7">
    <source>
        <dbReference type="EMBL" id="AUX28072.1"/>
    </source>
</evidence>
<sequence length="210" mass="22509">MSDAADSLPSATPLVDVLTAPEATLVDLVLGIPGAASRVLGLHGLLELGRLSPHALAQRTELGLHDAQRLLAALELGRRAHAARSRRPRRLRSPRDIARFFEPTLAPLVHEELWMAALDAHHGVRGVRMLSRGGLTATAVQQTDVLRAALEMAATSFVLCHNHPSGDPKPTDEDVELTNAVEHAAHLIGVPLADHVIVTPAGRFSSVLRR</sequence>
<dbReference type="Gene3D" id="3.40.140.10">
    <property type="entry name" value="Cytidine Deaminase, domain 2"/>
    <property type="match status" value="1"/>
</dbReference>
<dbReference type="GO" id="GO:0008237">
    <property type="term" value="F:metallopeptidase activity"/>
    <property type="evidence" value="ECO:0007669"/>
    <property type="project" value="UniProtKB-KW"/>
</dbReference>
<keyword evidence="4" id="KW-0862">Zinc</keyword>
<protein>
    <submittedName>
        <fullName evidence="7">DNA repair protein</fullName>
    </submittedName>
</protein>
<evidence type="ECO:0000256" key="2">
    <source>
        <dbReference type="ARBA" id="ARBA00022723"/>
    </source>
</evidence>
<dbReference type="InterPro" id="IPR025657">
    <property type="entry name" value="RadC_JAB"/>
</dbReference>
<dbReference type="RefSeq" id="WP_129572487.1">
    <property type="nucleotide sequence ID" value="NZ_CP012672.1"/>
</dbReference>
<keyword evidence="2" id="KW-0479">Metal-binding</keyword>
<dbReference type="PANTHER" id="PTHR30471">
    <property type="entry name" value="DNA REPAIR PROTEIN RADC"/>
    <property type="match status" value="1"/>
</dbReference>
<evidence type="ECO:0000256" key="1">
    <source>
        <dbReference type="ARBA" id="ARBA00022670"/>
    </source>
</evidence>
<evidence type="ECO:0000256" key="3">
    <source>
        <dbReference type="ARBA" id="ARBA00022801"/>
    </source>
</evidence>
<keyword evidence="1" id="KW-0645">Protease</keyword>
<keyword evidence="5" id="KW-0482">Metalloprotease</keyword>
<gene>
    <name evidence="7" type="ORF">SOCE836_001400</name>
</gene>
<name>A0A4V0NF13_SORCE</name>
<dbReference type="PROSITE" id="PS50249">
    <property type="entry name" value="MPN"/>
    <property type="match status" value="1"/>
</dbReference>
<dbReference type="CDD" id="cd08071">
    <property type="entry name" value="MPN_DUF2466"/>
    <property type="match status" value="1"/>
</dbReference>
<dbReference type="InterPro" id="IPR020891">
    <property type="entry name" value="UPF0758_CS"/>
</dbReference>
<evidence type="ECO:0000256" key="5">
    <source>
        <dbReference type="ARBA" id="ARBA00023049"/>
    </source>
</evidence>
<feature type="domain" description="MPN" evidence="6">
    <location>
        <begin position="90"/>
        <end position="210"/>
    </location>
</feature>
<evidence type="ECO:0000256" key="4">
    <source>
        <dbReference type="ARBA" id="ARBA00022833"/>
    </source>
</evidence>
<evidence type="ECO:0000259" key="6">
    <source>
        <dbReference type="PROSITE" id="PS50249"/>
    </source>
</evidence>
<dbReference type="SUPFAM" id="SSF102712">
    <property type="entry name" value="JAB1/MPN domain"/>
    <property type="match status" value="1"/>
</dbReference>